<proteinExistence type="predicted"/>
<organism evidence="1 2">
    <name type="scientific">Batillaria attramentaria</name>
    <dbReference type="NCBI Taxonomy" id="370345"/>
    <lineage>
        <taxon>Eukaryota</taxon>
        <taxon>Metazoa</taxon>
        <taxon>Spiralia</taxon>
        <taxon>Lophotrochozoa</taxon>
        <taxon>Mollusca</taxon>
        <taxon>Gastropoda</taxon>
        <taxon>Caenogastropoda</taxon>
        <taxon>Sorbeoconcha</taxon>
        <taxon>Cerithioidea</taxon>
        <taxon>Batillariidae</taxon>
        <taxon>Batillaria</taxon>
    </lineage>
</organism>
<evidence type="ECO:0000313" key="1">
    <source>
        <dbReference type="EMBL" id="KAK7488102.1"/>
    </source>
</evidence>
<keyword evidence="2" id="KW-1185">Reference proteome</keyword>
<sequence>MDLDMKETSFSKQPFPRRTIWKAVHASHNICSRGGHPGERCLHCDSQIPRGGCSTDAYGVLQIVHCSYVITEEQGDILPTLTLLNSTSVSIHQFIHLHVRS</sequence>
<comment type="caution">
    <text evidence="1">The sequence shown here is derived from an EMBL/GenBank/DDBJ whole genome shotgun (WGS) entry which is preliminary data.</text>
</comment>
<accession>A0ABD0KLT7</accession>
<dbReference type="EMBL" id="JACVVK020000155">
    <property type="protein sequence ID" value="KAK7488102.1"/>
    <property type="molecule type" value="Genomic_DNA"/>
</dbReference>
<name>A0ABD0KLT7_9CAEN</name>
<protein>
    <submittedName>
        <fullName evidence="1">Uncharacterized protein</fullName>
    </submittedName>
</protein>
<reference evidence="1 2" key="1">
    <citation type="journal article" date="2023" name="Sci. Data">
        <title>Genome assembly of the Korean intertidal mud-creeper Batillaria attramentaria.</title>
        <authorList>
            <person name="Patra A.K."/>
            <person name="Ho P.T."/>
            <person name="Jun S."/>
            <person name="Lee S.J."/>
            <person name="Kim Y."/>
            <person name="Won Y.J."/>
        </authorList>
    </citation>
    <scope>NUCLEOTIDE SEQUENCE [LARGE SCALE GENOMIC DNA]</scope>
    <source>
        <strain evidence="1">Wonlab-2016</strain>
    </source>
</reference>
<dbReference type="AlphaFoldDB" id="A0ABD0KLT7"/>
<gene>
    <name evidence="1" type="ORF">BaRGS_00020693</name>
</gene>
<dbReference type="Proteomes" id="UP001519460">
    <property type="component" value="Unassembled WGS sequence"/>
</dbReference>
<evidence type="ECO:0000313" key="2">
    <source>
        <dbReference type="Proteomes" id="UP001519460"/>
    </source>
</evidence>